<sequence length="204" mass="23125">MLGQRGKAWRVAIIWLLILVGMPGWGNAAICENQKAFWPGWSAPLAVETFPSALEAQLLGDRPADKNPSQFGSLAEILPGLAESHGNGSTLRFLRNVELRISFLYNGDRTGPERPIQSHLLFKYSMDYAVLPNLRVGLSGFLFHPCADEKTYFQRRFGDTVLGFGPGVKYDLGRWSFTFQSQVDTGDRDRREGFQNWFRVWYAF</sequence>
<dbReference type="EMBL" id="DTHB01000043">
    <property type="protein sequence ID" value="HGB14773.1"/>
    <property type="molecule type" value="Genomic_DNA"/>
</dbReference>
<organism evidence="1">
    <name type="scientific">Desulfobacca acetoxidans</name>
    <dbReference type="NCBI Taxonomy" id="60893"/>
    <lineage>
        <taxon>Bacteria</taxon>
        <taxon>Pseudomonadati</taxon>
        <taxon>Thermodesulfobacteriota</taxon>
        <taxon>Desulfobaccia</taxon>
        <taxon>Desulfobaccales</taxon>
        <taxon>Desulfobaccaceae</taxon>
        <taxon>Desulfobacca</taxon>
    </lineage>
</organism>
<dbReference type="AlphaFoldDB" id="A0A7C3WLU5"/>
<accession>A0A7C3WLU5</accession>
<dbReference type="InterPro" id="IPR025737">
    <property type="entry name" value="FApF"/>
</dbReference>
<name>A0A7C3WLU5_9BACT</name>
<dbReference type="Pfam" id="PF13557">
    <property type="entry name" value="Phenol_MetA_deg"/>
    <property type="match status" value="1"/>
</dbReference>
<proteinExistence type="predicted"/>
<gene>
    <name evidence="1" type="ORF">ENV62_06015</name>
</gene>
<comment type="caution">
    <text evidence="1">The sequence shown here is derived from an EMBL/GenBank/DDBJ whole genome shotgun (WGS) entry which is preliminary data.</text>
</comment>
<protein>
    <submittedName>
        <fullName evidence="1">Uncharacterized protein</fullName>
    </submittedName>
</protein>
<reference evidence="1" key="1">
    <citation type="journal article" date="2020" name="mSystems">
        <title>Genome- and Community-Level Interaction Insights into Carbon Utilization and Element Cycling Functions of Hydrothermarchaeota in Hydrothermal Sediment.</title>
        <authorList>
            <person name="Zhou Z."/>
            <person name="Liu Y."/>
            <person name="Xu W."/>
            <person name="Pan J."/>
            <person name="Luo Z.H."/>
            <person name="Li M."/>
        </authorList>
    </citation>
    <scope>NUCLEOTIDE SEQUENCE [LARGE SCALE GENOMIC DNA]</scope>
    <source>
        <strain evidence="1">SpSt-776</strain>
    </source>
</reference>
<evidence type="ECO:0000313" key="1">
    <source>
        <dbReference type="EMBL" id="HGB14773.1"/>
    </source>
</evidence>